<dbReference type="Proteomes" id="UP000275385">
    <property type="component" value="Unassembled WGS sequence"/>
</dbReference>
<comment type="caution">
    <text evidence="1">The sequence shown here is derived from an EMBL/GenBank/DDBJ whole genome shotgun (WGS) entry which is preliminary data.</text>
</comment>
<evidence type="ECO:0000313" key="1">
    <source>
        <dbReference type="EMBL" id="RKU41792.1"/>
    </source>
</evidence>
<keyword evidence="2" id="KW-1185">Reference proteome</keyword>
<accession>A0A420Y1J7</accession>
<proteinExistence type="predicted"/>
<dbReference type="AlphaFoldDB" id="A0A420Y1J7"/>
<evidence type="ECO:0000313" key="2">
    <source>
        <dbReference type="Proteomes" id="UP000275385"/>
    </source>
</evidence>
<name>A0A420Y1J7_9PEZI</name>
<organism evidence="1 2">
    <name type="scientific">Coniochaeta pulveracea</name>
    <dbReference type="NCBI Taxonomy" id="177199"/>
    <lineage>
        <taxon>Eukaryota</taxon>
        <taxon>Fungi</taxon>
        <taxon>Dikarya</taxon>
        <taxon>Ascomycota</taxon>
        <taxon>Pezizomycotina</taxon>
        <taxon>Sordariomycetes</taxon>
        <taxon>Sordariomycetidae</taxon>
        <taxon>Coniochaetales</taxon>
        <taxon>Coniochaetaceae</taxon>
        <taxon>Coniochaeta</taxon>
    </lineage>
</organism>
<protein>
    <submittedName>
        <fullName evidence="1">Uncharacterized protein</fullName>
    </submittedName>
</protein>
<sequence length="114" mass="12536">MVKAMWAARDNGLNLSNVGFGFKIKEKDGDLMYRDRHKLDETKGELSTPGFSILIGIKTLAEQSGLVECVAAQSHMAGNGMLLSNQAPARRISYITYGQPINKLCHGVLSNLRR</sequence>
<dbReference type="EMBL" id="QVQW01000067">
    <property type="protein sequence ID" value="RKU41792.1"/>
    <property type="molecule type" value="Genomic_DNA"/>
</dbReference>
<gene>
    <name evidence="1" type="ORF">DL546_001004</name>
</gene>
<reference evidence="1 2" key="1">
    <citation type="submission" date="2018-08" db="EMBL/GenBank/DDBJ databases">
        <title>Draft genome of the lignicolous fungus Coniochaeta pulveracea.</title>
        <authorList>
            <person name="Borstlap C.J."/>
            <person name="De Witt R.N."/>
            <person name="Botha A."/>
            <person name="Volschenk H."/>
        </authorList>
    </citation>
    <scope>NUCLEOTIDE SEQUENCE [LARGE SCALE GENOMIC DNA]</scope>
    <source>
        <strain evidence="1 2">CAB683</strain>
    </source>
</reference>